<feature type="transmembrane region" description="Helical" evidence="9">
    <location>
        <begin position="36"/>
        <end position="59"/>
    </location>
</feature>
<sequence>MPGRTLITLLLSIFIALLGIGIIVPVMPIYAETLGAGGFALGMIIASFSVSRCILQPIIGNLSDSLGRKRFLIAGLLIYALVGLLIPEAESIQSLIFIRLLHGMGSAMIVPIAMAYVSQMAPYGHEGRYMSFLNIAIFSGMGCGPIIGGIFFDTLGFKAVFYMMAAMSFLAAILITANLPNREETKSIKLQASLLSSMKRMVANRHTRGVLITRYATMTALVPSMAFLPFIMTESGYSSGTLVGLVIACRTLVNAALQFPCGKLADRYNKLTLLFIGVWVMVIATSLIPEAEKITSFFLIYALLGCGEAIVWPTLAAYASLDGRENYGHGTMMGVFNLAMSGGVFTGALLAGYSMDSIGLRWAFYIPAITIATIASLGMALIYRAERQRSEALISTQGDKVHK</sequence>
<keyword evidence="6 9" id="KW-0812">Transmembrane</keyword>
<dbReference type="PRINTS" id="PR01035">
    <property type="entry name" value="TCRTETA"/>
</dbReference>
<dbReference type="STRING" id="177439.DP2838"/>
<keyword evidence="7 9" id="KW-1133">Transmembrane helix</keyword>
<dbReference type="InterPro" id="IPR050171">
    <property type="entry name" value="MFS_Transporters"/>
</dbReference>
<evidence type="ECO:0000313" key="11">
    <source>
        <dbReference type="EMBL" id="CAG37567.1"/>
    </source>
</evidence>
<accession>Q6AJB3</accession>
<dbReference type="InterPro" id="IPR011701">
    <property type="entry name" value="MFS"/>
</dbReference>
<feature type="transmembrane region" description="Helical" evidence="9">
    <location>
        <begin position="71"/>
        <end position="89"/>
    </location>
</feature>
<feature type="domain" description="Major facilitator superfamily (MFS) profile" evidence="10">
    <location>
        <begin position="5"/>
        <end position="390"/>
    </location>
</feature>
<feature type="transmembrane region" description="Helical" evidence="9">
    <location>
        <begin position="7"/>
        <end position="30"/>
    </location>
</feature>
<evidence type="ECO:0000256" key="8">
    <source>
        <dbReference type="ARBA" id="ARBA00023136"/>
    </source>
</evidence>
<protein>
    <submittedName>
        <fullName evidence="11">Related to quinolone resistance protein (NorA)</fullName>
    </submittedName>
</protein>
<evidence type="ECO:0000256" key="6">
    <source>
        <dbReference type="ARBA" id="ARBA00022692"/>
    </source>
</evidence>
<dbReference type="HOGENOM" id="CLU_001265_10_14_7"/>
<feature type="transmembrane region" description="Helical" evidence="9">
    <location>
        <begin position="159"/>
        <end position="179"/>
    </location>
</feature>
<feature type="transmembrane region" description="Helical" evidence="9">
    <location>
        <begin position="362"/>
        <end position="383"/>
    </location>
</feature>
<dbReference type="Gene3D" id="1.20.1250.20">
    <property type="entry name" value="MFS general substrate transporter like domains"/>
    <property type="match status" value="2"/>
</dbReference>
<feature type="transmembrane region" description="Helical" evidence="9">
    <location>
        <begin position="294"/>
        <end position="319"/>
    </location>
</feature>
<dbReference type="AlphaFoldDB" id="Q6AJB3"/>
<dbReference type="PROSITE" id="PS00216">
    <property type="entry name" value="SUGAR_TRANSPORT_1"/>
    <property type="match status" value="1"/>
</dbReference>
<dbReference type="GO" id="GO:0005886">
    <property type="term" value="C:plasma membrane"/>
    <property type="evidence" value="ECO:0007669"/>
    <property type="project" value="UniProtKB-SubCell"/>
</dbReference>
<evidence type="ECO:0000256" key="1">
    <source>
        <dbReference type="ARBA" id="ARBA00003279"/>
    </source>
</evidence>
<comment type="subcellular location">
    <subcellularLocation>
        <location evidence="2">Cell membrane</location>
        <topology evidence="2">Multi-pass membrane protein</topology>
    </subcellularLocation>
</comment>
<keyword evidence="8 9" id="KW-0472">Membrane</keyword>
<dbReference type="InterPro" id="IPR005829">
    <property type="entry name" value="Sugar_transporter_CS"/>
</dbReference>
<evidence type="ECO:0000256" key="2">
    <source>
        <dbReference type="ARBA" id="ARBA00004651"/>
    </source>
</evidence>
<evidence type="ECO:0000256" key="9">
    <source>
        <dbReference type="SAM" id="Phobius"/>
    </source>
</evidence>
<organism evidence="11 12">
    <name type="scientific">Desulfotalea psychrophila (strain LSv54 / DSM 12343)</name>
    <dbReference type="NCBI Taxonomy" id="177439"/>
    <lineage>
        <taxon>Bacteria</taxon>
        <taxon>Pseudomonadati</taxon>
        <taxon>Thermodesulfobacteriota</taxon>
        <taxon>Desulfobulbia</taxon>
        <taxon>Desulfobulbales</taxon>
        <taxon>Desulfocapsaceae</taxon>
        <taxon>Desulfotalea</taxon>
    </lineage>
</organism>
<dbReference type="CDD" id="cd17325">
    <property type="entry name" value="MFS_MdtG_SLC18_like"/>
    <property type="match status" value="1"/>
</dbReference>
<feature type="transmembrane region" description="Helical" evidence="9">
    <location>
        <begin position="271"/>
        <end position="288"/>
    </location>
</feature>
<dbReference type="InterPro" id="IPR001958">
    <property type="entry name" value="Tet-R_TetA/multi-R_MdtG-like"/>
</dbReference>
<feature type="transmembrane region" description="Helical" evidence="9">
    <location>
        <begin position="209"/>
        <end position="231"/>
    </location>
</feature>
<feature type="transmembrane region" description="Helical" evidence="9">
    <location>
        <begin position="95"/>
        <end position="117"/>
    </location>
</feature>
<dbReference type="RefSeq" id="WP_011190079.1">
    <property type="nucleotide sequence ID" value="NC_006138.1"/>
</dbReference>
<dbReference type="EMBL" id="CR522870">
    <property type="protein sequence ID" value="CAG37567.1"/>
    <property type="molecule type" value="Genomic_DNA"/>
</dbReference>
<evidence type="ECO:0000256" key="3">
    <source>
        <dbReference type="ARBA" id="ARBA00007520"/>
    </source>
</evidence>
<gene>
    <name evidence="11" type="ordered locus">DP2838</name>
</gene>
<dbReference type="Pfam" id="PF07690">
    <property type="entry name" value="MFS_1"/>
    <property type="match status" value="1"/>
</dbReference>
<dbReference type="KEGG" id="dps:DP2838"/>
<dbReference type="InterPro" id="IPR036259">
    <property type="entry name" value="MFS_trans_sf"/>
</dbReference>
<evidence type="ECO:0000313" key="12">
    <source>
        <dbReference type="Proteomes" id="UP000000602"/>
    </source>
</evidence>
<dbReference type="InterPro" id="IPR020846">
    <property type="entry name" value="MFS_dom"/>
</dbReference>
<proteinExistence type="inferred from homology"/>
<dbReference type="PANTHER" id="PTHR23517">
    <property type="entry name" value="RESISTANCE PROTEIN MDTM, PUTATIVE-RELATED-RELATED"/>
    <property type="match status" value="1"/>
</dbReference>
<evidence type="ECO:0000256" key="7">
    <source>
        <dbReference type="ARBA" id="ARBA00022989"/>
    </source>
</evidence>
<keyword evidence="12" id="KW-1185">Reference proteome</keyword>
<keyword evidence="5" id="KW-1003">Cell membrane</keyword>
<evidence type="ECO:0000256" key="4">
    <source>
        <dbReference type="ARBA" id="ARBA00022448"/>
    </source>
</evidence>
<name>Q6AJB3_DESPS</name>
<dbReference type="PROSITE" id="PS50850">
    <property type="entry name" value="MFS"/>
    <property type="match status" value="1"/>
</dbReference>
<dbReference type="SUPFAM" id="SSF103473">
    <property type="entry name" value="MFS general substrate transporter"/>
    <property type="match status" value="1"/>
</dbReference>
<feature type="transmembrane region" description="Helical" evidence="9">
    <location>
        <begin position="331"/>
        <end position="350"/>
    </location>
</feature>
<feature type="transmembrane region" description="Helical" evidence="9">
    <location>
        <begin position="129"/>
        <end position="153"/>
    </location>
</feature>
<feature type="transmembrane region" description="Helical" evidence="9">
    <location>
        <begin position="237"/>
        <end position="259"/>
    </location>
</feature>
<dbReference type="Proteomes" id="UP000000602">
    <property type="component" value="Chromosome"/>
</dbReference>
<evidence type="ECO:0000259" key="10">
    <source>
        <dbReference type="PROSITE" id="PS50850"/>
    </source>
</evidence>
<comment type="similarity">
    <text evidence="3">Belongs to the major facilitator superfamily. TCR/Tet family.</text>
</comment>
<comment type="function">
    <text evidence="1">Resistance to tetracycline by an active tetracycline efflux. This is an energy-dependent process that decreases the accumulation of the antibiotic in whole cells. This protein functions as a metal-tetracycline/H(+) antiporter.</text>
</comment>
<reference evidence="12" key="1">
    <citation type="journal article" date="2004" name="Environ. Microbiol.">
        <title>The genome of Desulfotalea psychrophila, a sulfate-reducing bacterium from permanently cold Arctic sediments.</title>
        <authorList>
            <person name="Rabus R."/>
            <person name="Ruepp A."/>
            <person name="Frickey T."/>
            <person name="Rattei T."/>
            <person name="Fartmann B."/>
            <person name="Stark M."/>
            <person name="Bauer M."/>
            <person name="Zibat A."/>
            <person name="Lombardot T."/>
            <person name="Becker I."/>
            <person name="Amann J."/>
            <person name="Gellner K."/>
            <person name="Teeling H."/>
            <person name="Leuschner W.D."/>
            <person name="Gloeckner F.-O."/>
            <person name="Lupas A.N."/>
            <person name="Amann R."/>
            <person name="Klenk H.-P."/>
        </authorList>
    </citation>
    <scope>NUCLEOTIDE SEQUENCE [LARGE SCALE GENOMIC DNA]</scope>
    <source>
        <strain evidence="12">DSM 12343 / LSv54</strain>
    </source>
</reference>
<dbReference type="GO" id="GO:0022857">
    <property type="term" value="F:transmembrane transporter activity"/>
    <property type="evidence" value="ECO:0007669"/>
    <property type="project" value="InterPro"/>
</dbReference>
<evidence type="ECO:0000256" key="5">
    <source>
        <dbReference type="ARBA" id="ARBA00022475"/>
    </source>
</evidence>
<keyword evidence="4" id="KW-0813">Transport</keyword>
<dbReference type="OrthoDB" id="5412090at2"/>
<dbReference type="eggNOG" id="COG2814">
    <property type="taxonomic scope" value="Bacteria"/>
</dbReference>